<name>A0A8J4WJ37_9TREM</name>
<keyword evidence="6 8" id="KW-0472">Membrane</keyword>
<reference evidence="10" key="1">
    <citation type="submission" date="2019-05" db="EMBL/GenBank/DDBJ databases">
        <title>Annotation for the trematode Paragonimus heterotremus.</title>
        <authorList>
            <person name="Choi Y.-J."/>
        </authorList>
    </citation>
    <scope>NUCLEOTIDE SEQUENCE</scope>
    <source>
        <strain evidence="10">LC</strain>
    </source>
</reference>
<organism evidence="10 11">
    <name type="scientific">Paragonimus heterotremus</name>
    <dbReference type="NCBI Taxonomy" id="100268"/>
    <lineage>
        <taxon>Eukaryota</taxon>
        <taxon>Metazoa</taxon>
        <taxon>Spiralia</taxon>
        <taxon>Lophotrochozoa</taxon>
        <taxon>Platyhelminthes</taxon>
        <taxon>Trematoda</taxon>
        <taxon>Digenea</taxon>
        <taxon>Plagiorchiida</taxon>
        <taxon>Troglotremata</taxon>
        <taxon>Troglotrematidae</taxon>
        <taxon>Paragonimus</taxon>
    </lineage>
</organism>
<dbReference type="PANTHER" id="PTHR13598:SF1">
    <property type="entry name" value="AT07567P-RELATED"/>
    <property type="match status" value="1"/>
</dbReference>
<evidence type="ECO:0000313" key="11">
    <source>
        <dbReference type="Proteomes" id="UP000748531"/>
    </source>
</evidence>
<evidence type="ECO:0000256" key="6">
    <source>
        <dbReference type="ARBA" id="ARBA00023136"/>
    </source>
</evidence>
<feature type="signal peptide" evidence="9">
    <location>
        <begin position="1"/>
        <end position="21"/>
    </location>
</feature>
<comment type="caution">
    <text evidence="10">The sequence shown here is derived from an EMBL/GenBank/DDBJ whole genome shotgun (WGS) entry which is preliminary data.</text>
</comment>
<dbReference type="PANTHER" id="PTHR13598">
    <property type="entry name" value="AT07567P-RELATED"/>
    <property type="match status" value="1"/>
</dbReference>
<dbReference type="EMBL" id="LUCH01001517">
    <property type="protein sequence ID" value="KAF5402936.1"/>
    <property type="molecule type" value="Genomic_DNA"/>
</dbReference>
<feature type="chain" id="PRO_5035168447" evidence="9">
    <location>
        <begin position="22"/>
        <end position="494"/>
    </location>
</feature>
<feature type="transmembrane region" description="Helical" evidence="8">
    <location>
        <begin position="312"/>
        <end position="330"/>
    </location>
</feature>
<proteinExistence type="inferred from homology"/>
<dbReference type="InterPro" id="IPR019358">
    <property type="entry name" value="NEMP_fam"/>
</dbReference>
<feature type="transmembrane region" description="Helical" evidence="8">
    <location>
        <begin position="274"/>
        <end position="292"/>
    </location>
</feature>
<gene>
    <name evidence="10" type="ORF">PHET_03870</name>
</gene>
<dbReference type="OrthoDB" id="6239296at2759"/>
<keyword evidence="3 8" id="KW-0812">Transmembrane</keyword>
<keyword evidence="7" id="KW-0539">Nucleus</keyword>
<feature type="transmembrane region" description="Helical" evidence="8">
    <location>
        <begin position="242"/>
        <end position="262"/>
    </location>
</feature>
<keyword evidence="5 8" id="KW-1133">Transmembrane helix</keyword>
<evidence type="ECO:0000256" key="7">
    <source>
        <dbReference type="ARBA" id="ARBA00023242"/>
    </source>
</evidence>
<protein>
    <submittedName>
        <fullName evidence="10">Uncharacterized protein</fullName>
    </submittedName>
</protein>
<evidence type="ECO:0000256" key="3">
    <source>
        <dbReference type="ARBA" id="ARBA00022692"/>
    </source>
</evidence>
<comment type="subcellular location">
    <subcellularLocation>
        <location evidence="1">Nucleus inner membrane</location>
        <topology evidence="1">Multi-pass membrane protein</topology>
        <orientation evidence="1">Nucleoplasmic side</orientation>
    </subcellularLocation>
</comment>
<accession>A0A8J4WJ37</accession>
<evidence type="ECO:0000256" key="9">
    <source>
        <dbReference type="SAM" id="SignalP"/>
    </source>
</evidence>
<feature type="transmembrane region" description="Helical" evidence="8">
    <location>
        <begin position="205"/>
        <end position="230"/>
    </location>
</feature>
<evidence type="ECO:0000256" key="8">
    <source>
        <dbReference type="SAM" id="Phobius"/>
    </source>
</evidence>
<comment type="similarity">
    <text evidence="2">Belongs to the NEMP family.</text>
</comment>
<keyword evidence="11" id="KW-1185">Reference proteome</keyword>
<sequence length="494" mass="55854">MSRSVLVFSLVVFILNVSVSTCEIQRYWLDYNAEVQVWIHQNTVSLFCFPKPGIRGWLSYCLKDFYIFIQRNDSDNADTVNQHEHEDLIVLDNLFDRHLSTISSCPSTEKLAFNNKPSGILSFLFGHSNKKAEKTKTITAGGLQLIQPSFPPSCFAICKTSLDFDPLPTLLLTVKSDYNLRNVAKSLLGLITLFTAGYFSSAVTFYYFSGVSLAVLGSFLILVIIFIRILPLHRSGAILQSVFIILGGTMSFFCIFIDYLRSSVMQILSSNAELTFLYVVIVVVVSLLFFYWFHLPEKLISKFPRTRIITKYLLRVCGAFLIITSVYLPVTDEELVDGFRAYFPQVVDESVHRPLMDVIHSFSPKIFKLGLIAAVVVTMDLLEYFCRFLSPVKLQPAKYTYGFNSDIHSSVLLPGQPWAASSPNEYRSIYQPCNTISKTPAGMPVPTRESCTHGLGYEELSSFYDRRLSGSYYSPRVVHKGNMIDDILTDDESD</sequence>
<evidence type="ECO:0000256" key="4">
    <source>
        <dbReference type="ARBA" id="ARBA00022729"/>
    </source>
</evidence>
<evidence type="ECO:0000256" key="2">
    <source>
        <dbReference type="ARBA" id="ARBA00005748"/>
    </source>
</evidence>
<dbReference type="AlphaFoldDB" id="A0A8J4WJ37"/>
<dbReference type="GO" id="GO:0005637">
    <property type="term" value="C:nuclear inner membrane"/>
    <property type="evidence" value="ECO:0007669"/>
    <property type="project" value="UniProtKB-SubCell"/>
</dbReference>
<dbReference type="Pfam" id="PF10225">
    <property type="entry name" value="NEMP"/>
    <property type="match status" value="1"/>
</dbReference>
<dbReference type="Proteomes" id="UP000748531">
    <property type="component" value="Unassembled WGS sequence"/>
</dbReference>
<keyword evidence="4 9" id="KW-0732">Signal</keyword>
<evidence type="ECO:0000256" key="5">
    <source>
        <dbReference type="ARBA" id="ARBA00022989"/>
    </source>
</evidence>
<evidence type="ECO:0000313" key="10">
    <source>
        <dbReference type="EMBL" id="KAF5402936.1"/>
    </source>
</evidence>
<evidence type="ECO:0000256" key="1">
    <source>
        <dbReference type="ARBA" id="ARBA00004575"/>
    </source>
</evidence>